<comment type="similarity">
    <text evidence="2">Belongs to the bacterial phospholipase C family.</text>
</comment>
<keyword evidence="4" id="KW-0134">Cell wall</keyword>
<dbReference type="RefSeq" id="WP_073483612.1">
    <property type="nucleotide sequence ID" value="NZ_FQVN01000004.1"/>
</dbReference>
<comment type="catalytic activity">
    <reaction evidence="7">
        <text>a 1,2-diacyl-sn-glycero-3-phosphocholine + H2O = phosphocholine + a 1,2-diacyl-sn-glycerol + H(+)</text>
        <dbReference type="Rhea" id="RHEA:10604"/>
        <dbReference type="ChEBI" id="CHEBI:15377"/>
        <dbReference type="ChEBI" id="CHEBI:15378"/>
        <dbReference type="ChEBI" id="CHEBI:17815"/>
        <dbReference type="ChEBI" id="CHEBI:57643"/>
        <dbReference type="ChEBI" id="CHEBI:295975"/>
        <dbReference type="EC" id="3.1.4.3"/>
    </reaction>
    <physiologicalReaction direction="left-to-right" evidence="7">
        <dbReference type="Rhea" id="RHEA:10605"/>
    </physiologicalReaction>
</comment>
<dbReference type="NCBIfam" id="TIGR03396">
    <property type="entry name" value="PC_PLC"/>
    <property type="match status" value="1"/>
</dbReference>
<dbReference type="GO" id="GO:0016042">
    <property type="term" value="P:lipid catabolic process"/>
    <property type="evidence" value="ECO:0007669"/>
    <property type="project" value="InterPro"/>
</dbReference>
<dbReference type="Proteomes" id="UP000184501">
    <property type="component" value="Unassembled WGS sequence"/>
</dbReference>
<dbReference type="Pfam" id="PF04185">
    <property type="entry name" value="Phosphoesterase"/>
    <property type="match status" value="1"/>
</dbReference>
<reference evidence="10 11" key="1">
    <citation type="submission" date="2016-11" db="EMBL/GenBank/DDBJ databases">
        <authorList>
            <person name="Jaros S."/>
            <person name="Januszkiewicz K."/>
            <person name="Wedrychowicz H."/>
        </authorList>
    </citation>
    <scope>NUCLEOTIDE SEQUENCE [LARGE SCALE GENOMIC DNA]</scope>
    <source>
        <strain evidence="10 11">DSM 44523</strain>
    </source>
</reference>
<evidence type="ECO:0000256" key="2">
    <source>
        <dbReference type="ARBA" id="ARBA00009717"/>
    </source>
</evidence>
<feature type="domain" description="Bacterial phospholipase C C-terminal" evidence="9">
    <location>
        <begin position="611"/>
        <end position="697"/>
    </location>
</feature>
<keyword evidence="6" id="KW-0843">Virulence</keyword>
<dbReference type="InterPro" id="IPR017850">
    <property type="entry name" value="Alkaline_phosphatase_core_sf"/>
</dbReference>
<organism evidence="10 11">
    <name type="scientific">Streptoalloteichus hindustanus</name>
    <dbReference type="NCBI Taxonomy" id="2017"/>
    <lineage>
        <taxon>Bacteria</taxon>
        <taxon>Bacillati</taxon>
        <taxon>Actinomycetota</taxon>
        <taxon>Actinomycetes</taxon>
        <taxon>Pseudonocardiales</taxon>
        <taxon>Pseudonocardiaceae</taxon>
        <taxon>Streptoalloteichus</taxon>
    </lineage>
</organism>
<dbReference type="PANTHER" id="PTHR31956:SF1">
    <property type="entry name" value="NON-SPECIFIC PHOSPHOLIPASE C1"/>
    <property type="match status" value="1"/>
</dbReference>
<dbReference type="EC" id="3.1.4.3" evidence="3"/>
<gene>
    <name evidence="10" type="ORF">SAMN05444320_104524</name>
</gene>
<evidence type="ECO:0000256" key="8">
    <source>
        <dbReference type="SAM" id="MobiDB-lite"/>
    </source>
</evidence>
<dbReference type="InterPro" id="IPR017767">
    <property type="entry name" value="PC-PLC"/>
</dbReference>
<evidence type="ECO:0000259" key="9">
    <source>
        <dbReference type="Pfam" id="PF05506"/>
    </source>
</evidence>
<evidence type="ECO:0000256" key="7">
    <source>
        <dbReference type="ARBA" id="ARBA00048421"/>
    </source>
</evidence>
<dbReference type="Pfam" id="PF05506">
    <property type="entry name" value="PLipase_C_C"/>
    <property type="match status" value="2"/>
</dbReference>
<evidence type="ECO:0000256" key="1">
    <source>
        <dbReference type="ARBA" id="ARBA00004191"/>
    </source>
</evidence>
<evidence type="ECO:0000256" key="3">
    <source>
        <dbReference type="ARBA" id="ARBA00012018"/>
    </source>
</evidence>
<dbReference type="InterPro" id="IPR006311">
    <property type="entry name" value="TAT_signal"/>
</dbReference>
<dbReference type="Gene3D" id="3.40.720.10">
    <property type="entry name" value="Alkaline Phosphatase, subunit A"/>
    <property type="match status" value="2"/>
</dbReference>
<keyword evidence="11" id="KW-1185">Reference proteome</keyword>
<dbReference type="PANTHER" id="PTHR31956">
    <property type="entry name" value="NON-SPECIFIC PHOSPHOLIPASE C4-RELATED"/>
    <property type="match status" value="1"/>
</dbReference>
<dbReference type="InterPro" id="IPR007312">
    <property type="entry name" value="Phosphoesterase"/>
</dbReference>
<protein>
    <recommendedName>
        <fullName evidence="3">phospholipase C</fullName>
        <ecNumber evidence="3">3.1.4.3</ecNumber>
    </recommendedName>
</protein>
<accession>A0A1M5DMJ1</accession>
<evidence type="ECO:0000256" key="4">
    <source>
        <dbReference type="ARBA" id="ARBA00022512"/>
    </source>
</evidence>
<dbReference type="EMBL" id="FQVN01000004">
    <property type="protein sequence ID" value="SHF68193.1"/>
    <property type="molecule type" value="Genomic_DNA"/>
</dbReference>
<name>A0A1M5DMJ1_STRHI</name>
<sequence length="704" mass="78125">MSQTSRRRFLGMGAGVVGAAAAGSLLPPSVHRALAMPVRPGGLRAIEHVVVLMQENRSFDHYFGTLRGVRGFGDRNALTLPNGQPVFQQPRTAGGSVLPFPVRQAARDSDRPEGAIHYIGDLDHSWAGGHRAWSKGWLDNWVNAKTAATMAYYDRRDLPFHHELADTFTLCDAYHCSVMGATNPNRMYLMTGTVGYEPAPHHRKRAVENDAYAEDRHAGYAWTTYPERLERAGVSWRVYQEWDNFQDNALEFFVRFKEIARQALVPAGGHRSLDTFYGTLRAASPAEQQRMLAALEEGVARLDPADRRLYERGLRRVPSGQLAARFRADVASGALPAVSYLVPSAADSEHPGASSPAASATITYQVLDALAAHPEVWSRTALLINYDENDGYFDHVPPPVPPDGTADEFVDGLPIGLGFRVPMIVVSPWTVGGWVCSEVFDHTSVLRFLERWLGVREDNISAWRRTVVGDLTGAFDFERHQRQPALDQPEATPPATPRWRPSPPAEQHMPVQEPGTRPARPLPYQPNAWCRLEASEHTLVVDMTNDGESSAHLAIYPYAGEFDHPRHRDVRGGHTETVPLRGDRYHLAVLGPNGFRREFAGPTSGVGADAEVRARAERHERRLVFSLTNRGTSPVTFELRAAEDTADQTLALGPRAVRVHAGQRRDVSWPTNGTRGWYDLEIHLAEDKGFRQRFAGRVENGQPG</sequence>
<evidence type="ECO:0000313" key="11">
    <source>
        <dbReference type="Proteomes" id="UP000184501"/>
    </source>
</evidence>
<feature type="region of interest" description="Disordered" evidence="8">
    <location>
        <begin position="479"/>
        <end position="522"/>
    </location>
</feature>
<evidence type="ECO:0000313" key="10">
    <source>
        <dbReference type="EMBL" id="SHF68193.1"/>
    </source>
</evidence>
<comment type="subcellular location">
    <subcellularLocation>
        <location evidence="1">Secreted</location>
        <location evidence="1">Cell wall</location>
    </subcellularLocation>
</comment>
<dbReference type="STRING" id="2017.SAMN05444320_104524"/>
<evidence type="ECO:0000256" key="6">
    <source>
        <dbReference type="ARBA" id="ARBA00023026"/>
    </source>
</evidence>
<evidence type="ECO:0000256" key="5">
    <source>
        <dbReference type="ARBA" id="ARBA00022801"/>
    </source>
</evidence>
<dbReference type="AlphaFoldDB" id="A0A1M5DMJ1"/>
<keyword evidence="5" id="KW-0378">Hydrolase</keyword>
<feature type="compositionally biased region" description="Pro residues" evidence="8">
    <location>
        <begin position="491"/>
        <end position="504"/>
    </location>
</feature>
<dbReference type="InterPro" id="IPR008475">
    <property type="entry name" value="PLipase_C_C"/>
</dbReference>
<feature type="domain" description="Bacterial phospholipase C C-terminal" evidence="9">
    <location>
        <begin position="518"/>
        <end position="601"/>
    </location>
</feature>
<proteinExistence type="inferred from homology"/>
<keyword evidence="4" id="KW-0964">Secreted</keyword>
<dbReference type="OrthoDB" id="4181857at2"/>
<dbReference type="PROSITE" id="PS51318">
    <property type="entry name" value="TAT"/>
    <property type="match status" value="1"/>
</dbReference>
<dbReference type="GO" id="GO:0034480">
    <property type="term" value="F:phosphatidylcholine phospholipase C activity"/>
    <property type="evidence" value="ECO:0007669"/>
    <property type="project" value="UniProtKB-EC"/>
</dbReference>